<organism evidence="4 5">
    <name type="scientific">Rubinisphaera italica</name>
    <dbReference type="NCBI Taxonomy" id="2527969"/>
    <lineage>
        <taxon>Bacteria</taxon>
        <taxon>Pseudomonadati</taxon>
        <taxon>Planctomycetota</taxon>
        <taxon>Planctomycetia</taxon>
        <taxon>Planctomycetales</taxon>
        <taxon>Planctomycetaceae</taxon>
        <taxon>Rubinisphaera</taxon>
    </lineage>
</organism>
<dbReference type="PANTHER" id="PTHR11575">
    <property type="entry name" value="5'-NUCLEOTIDASE-RELATED"/>
    <property type="match status" value="1"/>
</dbReference>
<keyword evidence="2" id="KW-0472">Membrane</keyword>
<sequence length="526" mass="58275">MLEKQASRQKFKCLPLLLIPVIAAGCWMMGSEDSPPAQTSNGNEGEKDVRSTNGSQSKEIVAGWKAPQFALVLTGEQKGYMEPCGCSETQSGGISRRADLFRQLREDKGWEVAGLDLGDFVKRSRRQDQIKFGVMHTALDDMGYEALTLGPADLKLQVDYLFSTMSNAGDLPYVSANVIFYDTPDIGSPARFRVIELNGVKIGVTGVLGSKFASKIFPEGDNSANGLLRIDDPVASLKPIVATLKEQGCDILFLLSQASKSETELILKSIPDFDLCLSGGGPEDPNGLTETVGKTVVMEAGRKGKYAGVLGYFPDEEKKFRFELVDLNKDRFKRTQAMEEHMAFYQDLLREQNIVESEPAVPHPSGYTFVGSEKCGTCHTKAYAKWKSTKHSHATETLIKGEENYSETEWISRINDPECLACHAVGWNPQEVFRFEGGFVNMEDTPHLTGQGCENCHGPGSHHTEMEAIFTETRQSTPEIIAAREGIKVNLVTAEKQVCNKCHDFENSPKFNFVKYWDKVIHRGKD</sequence>
<dbReference type="AlphaFoldDB" id="A0A5C5XE40"/>
<evidence type="ECO:0000259" key="3">
    <source>
        <dbReference type="Pfam" id="PF13435"/>
    </source>
</evidence>
<name>A0A5C5XE40_9PLAN</name>
<dbReference type="OrthoDB" id="9814800at2"/>
<evidence type="ECO:0000256" key="1">
    <source>
        <dbReference type="SAM" id="MobiDB-lite"/>
    </source>
</evidence>
<dbReference type="EMBL" id="SJPG01000001">
    <property type="protein sequence ID" value="TWT60395.1"/>
    <property type="molecule type" value="Genomic_DNA"/>
</dbReference>
<feature type="transmembrane region" description="Helical" evidence="2">
    <location>
        <begin position="12"/>
        <end position="30"/>
    </location>
</feature>
<dbReference type="PROSITE" id="PS51257">
    <property type="entry name" value="PROKAR_LIPOPROTEIN"/>
    <property type="match status" value="1"/>
</dbReference>
<dbReference type="PANTHER" id="PTHR11575:SF24">
    <property type="entry name" value="5'-NUCLEOTIDASE"/>
    <property type="match status" value="1"/>
</dbReference>
<dbReference type="Pfam" id="PF13435">
    <property type="entry name" value="Cytochrome_C554"/>
    <property type="match status" value="1"/>
</dbReference>
<keyword evidence="2" id="KW-0812">Transmembrane</keyword>
<dbReference type="GO" id="GO:0009166">
    <property type="term" value="P:nucleotide catabolic process"/>
    <property type="evidence" value="ECO:0007669"/>
    <property type="project" value="InterPro"/>
</dbReference>
<dbReference type="SUPFAM" id="SSF56300">
    <property type="entry name" value="Metallo-dependent phosphatases"/>
    <property type="match status" value="1"/>
</dbReference>
<dbReference type="InterPro" id="IPR029052">
    <property type="entry name" value="Metallo-depent_PP-like"/>
</dbReference>
<dbReference type="RefSeq" id="WP_146502525.1">
    <property type="nucleotide sequence ID" value="NZ_SJPG01000001.1"/>
</dbReference>
<dbReference type="SUPFAM" id="SSF48695">
    <property type="entry name" value="Multiheme cytochromes"/>
    <property type="match status" value="1"/>
</dbReference>
<keyword evidence="5" id="KW-1185">Reference proteome</keyword>
<proteinExistence type="predicted"/>
<dbReference type="Gene3D" id="1.10.1130.10">
    <property type="entry name" value="Flavocytochrome C3, Chain A"/>
    <property type="match status" value="1"/>
</dbReference>
<evidence type="ECO:0000313" key="5">
    <source>
        <dbReference type="Proteomes" id="UP000316095"/>
    </source>
</evidence>
<dbReference type="InterPro" id="IPR023155">
    <property type="entry name" value="Cyt_c-552/4"/>
</dbReference>
<dbReference type="GO" id="GO:0016787">
    <property type="term" value="F:hydrolase activity"/>
    <property type="evidence" value="ECO:0007669"/>
    <property type="project" value="InterPro"/>
</dbReference>
<keyword evidence="2" id="KW-1133">Transmembrane helix</keyword>
<protein>
    <submittedName>
        <fullName evidence="4">Cytochrome c-554</fullName>
    </submittedName>
</protein>
<gene>
    <name evidence="4" type="primary">cycA1</name>
    <name evidence="4" type="ORF">Pan54_11090</name>
</gene>
<reference evidence="4 5" key="1">
    <citation type="submission" date="2019-02" db="EMBL/GenBank/DDBJ databases">
        <title>Deep-cultivation of Planctomycetes and their phenomic and genomic characterization uncovers novel biology.</title>
        <authorList>
            <person name="Wiegand S."/>
            <person name="Jogler M."/>
            <person name="Boedeker C."/>
            <person name="Pinto D."/>
            <person name="Vollmers J."/>
            <person name="Rivas-Marin E."/>
            <person name="Kohn T."/>
            <person name="Peeters S.H."/>
            <person name="Heuer A."/>
            <person name="Rast P."/>
            <person name="Oberbeckmann S."/>
            <person name="Bunk B."/>
            <person name="Jeske O."/>
            <person name="Meyerdierks A."/>
            <person name="Storesund J.E."/>
            <person name="Kallscheuer N."/>
            <person name="Luecker S."/>
            <person name="Lage O.M."/>
            <person name="Pohl T."/>
            <person name="Merkel B.J."/>
            <person name="Hornburger P."/>
            <person name="Mueller R.-W."/>
            <person name="Bruemmer F."/>
            <person name="Labrenz M."/>
            <person name="Spormann A.M."/>
            <person name="Op Den Camp H."/>
            <person name="Overmann J."/>
            <person name="Amann R."/>
            <person name="Jetten M.S.M."/>
            <person name="Mascher T."/>
            <person name="Medema M.H."/>
            <person name="Devos D.P."/>
            <person name="Kaster A.-K."/>
            <person name="Ovreas L."/>
            <person name="Rohde M."/>
            <person name="Galperin M.Y."/>
            <person name="Jogler C."/>
        </authorList>
    </citation>
    <scope>NUCLEOTIDE SEQUENCE [LARGE SCALE GENOMIC DNA]</scope>
    <source>
        <strain evidence="4 5">Pan54</strain>
    </source>
</reference>
<dbReference type="InterPro" id="IPR036280">
    <property type="entry name" value="Multihaem_cyt_sf"/>
</dbReference>
<comment type="caution">
    <text evidence="4">The sequence shown here is derived from an EMBL/GenBank/DDBJ whole genome shotgun (WGS) entry which is preliminary data.</text>
</comment>
<dbReference type="Gene3D" id="3.60.21.10">
    <property type="match status" value="1"/>
</dbReference>
<evidence type="ECO:0000256" key="2">
    <source>
        <dbReference type="SAM" id="Phobius"/>
    </source>
</evidence>
<feature type="region of interest" description="Disordered" evidence="1">
    <location>
        <begin position="33"/>
        <end position="56"/>
    </location>
</feature>
<feature type="domain" description="Cytochrome c-552/4" evidence="3">
    <location>
        <begin position="374"/>
        <end position="458"/>
    </location>
</feature>
<dbReference type="Proteomes" id="UP000316095">
    <property type="component" value="Unassembled WGS sequence"/>
</dbReference>
<dbReference type="InterPro" id="IPR006179">
    <property type="entry name" value="5_nucleotidase/apyrase"/>
</dbReference>
<evidence type="ECO:0000313" key="4">
    <source>
        <dbReference type="EMBL" id="TWT60395.1"/>
    </source>
</evidence>
<accession>A0A5C5XE40</accession>